<protein>
    <submittedName>
        <fullName evidence="2">Uncharacterized protein</fullName>
    </submittedName>
</protein>
<reference evidence="2 3" key="1">
    <citation type="journal article" date="2015" name="Parasitol. Res.">
        <title>Viruses in close associations with free-living amoebae.</title>
        <authorList>
            <person name="Scheid P."/>
        </authorList>
    </citation>
    <scope>NUCLEOTIDE SEQUENCE [LARGE SCALE GENOMIC DNA]</scope>
    <source>
        <strain evidence="2">KlaHel</strain>
    </source>
</reference>
<evidence type="ECO:0000313" key="2">
    <source>
        <dbReference type="EMBL" id="AJF98559.1"/>
    </source>
</evidence>
<dbReference type="GeneID" id="23463476"/>
<sequence>MATSPRCCICAGESDWGGWAQRPAAVTTSGRTNGARLFLVGRSVAVPISISIIHGHCRRRAFFPPSFFPRLFSILFMWQMGAQKVDGRRLYVGGLWLRLFSLCRSLWCCGLFVAGPAFFVLWPITACWPMAQ</sequence>
<feature type="transmembrane region" description="Helical" evidence="1">
    <location>
        <begin position="99"/>
        <end position="122"/>
    </location>
</feature>
<accession>A0A0B5J4K2</accession>
<keyword evidence="1" id="KW-1133">Transmembrane helix</keyword>
<name>A0A0B5J4K2_9VIRU</name>
<dbReference type="Proteomes" id="UP000202511">
    <property type="component" value="Segment"/>
</dbReference>
<proteinExistence type="predicted"/>
<organism evidence="2 3">
    <name type="scientific">Pandoravirus inopinatum</name>
    <dbReference type="NCBI Taxonomy" id="1605721"/>
    <lineage>
        <taxon>Viruses</taxon>
        <taxon>Pandoravirus</taxon>
    </lineage>
</organism>
<dbReference type="EMBL" id="KP136319">
    <property type="protein sequence ID" value="AJF98559.1"/>
    <property type="molecule type" value="Genomic_DNA"/>
</dbReference>
<evidence type="ECO:0000256" key="1">
    <source>
        <dbReference type="SAM" id="Phobius"/>
    </source>
</evidence>
<keyword evidence="1" id="KW-0812">Transmembrane</keyword>
<evidence type="ECO:0000313" key="3">
    <source>
        <dbReference type="Proteomes" id="UP000202511"/>
    </source>
</evidence>
<keyword evidence="1" id="KW-0472">Membrane</keyword>
<dbReference type="KEGG" id="vg:23463476"/>
<dbReference type="RefSeq" id="YP_009120794.1">
    <property type="nucleotide sequence ID" value="NC_026440.1"/>
</dbReference>